<dbReference type="eggNOG" id="COG1294">
    <property type="taxonomic scope" value="Bacteria"/>
</dbReference>
<dbReference type="KEGG" id="swd:Swoo_1566"/>
<dbReference type="GO" id="GO:0070069">
    <property type="term" value="C:cytochrome complex"/>
    <property type="evidence" value="ECO:0007669"/>
    <property type="project" value="TreeGrafter"/>
</dbReference>
<feature type="transmembrane region" description="Helical" evidence="12">
    <location>
        <begin position="203"/>
        <end position="223"/>
    </location>
</feature>
<evidence type="ECO:0000256" key="3">
    <source>
        <dbReference type="ARBA" id="ARBA00022448"/>
    </source>
</evidence>
<feature type="transmembrane region" description="Helical" evidence="12">
    <location>
        <begin position="290"/>
        <end position="315"/>
    </location>
</feature>
<feature type="transmembrane region" description="Helical" evidence="12">
    <location>
        <begin position="335"/>
        <end position="360"/>
    </location>
</feature>
<dbReference type="NCBIfam" id="TIGR00203">
    <property type="entry name" value="cydB"/>
    <property type="match status" value="1"/>
</dbReference>
<dbReference type="STRING" id="392500.Swoo_1566"/>
<evidence type="ECO:0000256" key="5">
    <source>
        <dbReference type="ARBA" id="ARBA00022617"/>
    </source>
</evidence>
<feature type="transmembrane region" description="Helical" evidence="12">
    <location>
        <begin position="84"/>
        <end position="100"/>
    </location>
</feature>
<name>B1KLC7_SHEWM</name>
<dbReference type="PANTHER" id="PTHR43141">
    <property type="entry name" value="CYTOCHROME BD2 SUBUNIT II"/>
    <property type="match status" value="1"/>
</dbReference>
<keyword evidence="4" id="KW-1003">Cell membrane</keyword>
<feature type="transmembrane region" description="Helical" evidence="12">
    <location>
        <begin position="161"/>
        <end position="182"/>
    </location>
</feature>
<protein>
    <submittedName>
        <fullName evidence="13">Cytochrome d ubiquinol oxidase, subunit II</fullName>
        <ecNumber evidence="13">3.1.3.1</ecNumber>
    </submittedName>
</protein>
<organism evidence="13 14">
    <name type="scientific">Shewanella woodyi (strain ATCC 51908 / MS32)</name>
    <dbReference type="NCBI Taxonomy" id="392500"/>
    <lineage>
        <taxon>Bacteria</taxon>
        <taxon>Pseudomonadati</taxon>
        <taxon>Pseudomonadota</taxon>
        <taxon>Gammaproteobacteria</taxon>
        <taxon>Alteromonadales</taxon>
        <taxon>Shewanellaceae</taxon>
        <taxon>Shewanella</taxon>
    </lineage>
</organism>
<dbReference type="GO" id="GO:0009055">
    <property type="term" value="F:electron transfer activity"/>
    <property type="evidence" value="ECO:0007669"/>
    <property type="project" value="TreeGrafter"/>
</dbReference>
<comment type="similarity">
    <text evidence="2">Belongs to the cytochrome ubiquinol oxidase subunit 2 family.</text>
</comment>
<feature type="transmembrane region" description="Helical" evidence="12">
    <location>
        <begin position="12"/>
        <end position="39"/>
    </location>
</feature>
<evidence type="ECO:0000256" key="2">
    <source>
        <dbReference type="ARBA" id="ARBA00007543"/>
    </source>
</evidence>
<dbReference type="AlphaFoldDB" id="B1KLC7"/>
<dbReference type="PANTHER" id="PTHR43141:SF5">
    <property type="entry name" value="CYTOCHROME BD-I UBIQUINOL OXIDASE SUBUNIT 2"/>
    <property type="match status" value="1"/>
</dbReference>
<keyword evidence="11 12" id="KW-0472">Membrane</keyword>
<dbReference type="InterPro" id="IPR003317">
    <property type="entry name" value="Cyt-d_oxidase_su2"/>
</dbReference>
<keyword evidence="8" id="KW-0249">Electron transport</keyword>
<evidence type="ECO:0000313" key="13">
    <source>
        <dbReference type="EMBL" id="ACA85852.1"/>
    </source>
</evidence>
<dbReference type="PIRSF" id="PIRSF000267">
    <property type="entry name" value="Cyt_oxidse_sub2"/>
    <property type="match status" value="1"/>
</dbReference>
<keyword evidence="14" id="KW-1185">Reference proteome</keyword>
<keyword evidence="10" id="KW-0408">Iron</keyword>
<dbReference type="GO" id="GO:0016682">
    <property type="term" value="F:oxidoreductase activity, acting on diphenols and related substances as donors, oxygen as acceptor"/>
    <property type="evidence" value="ECO:0007669"/>
    <property type="project" value="TreeGrafter"/>
</dbReference>
<evidence type="ECO:0000256" key="6">
    <source>
        <dbReference type="ARBA" id="ARBA00022692"/>
    </source>
</evidence>
<feature type="transmembrane region" description="Helical" evidence="12">
    <location>
        <begin position="262"/>
        <end position="281"/>
    </location>
</feature>
<dbReference type="Pfam" id="PF02322">
    <property type="entry name" value="Cyt_bd_oxida_II"/>
    <property type="match status" value="1"/>
</dbReference>
<evidence type="ECO:0000256" key="11">
    <source>
        <dbReference type="ARBA" id="ARBA00023136"/>
    </source>
</evidence>
<evidence type="ECO:0000256" key="7">
    <source>
        <dbReference type="ARBA" id="ARBA00022723"/>
    </source>
</evidence>
<keyword evidence="5" id="KW-0349">Heme</keyword>
<evidence type="ECO:0000256" key="8">
    <source>
        <dbReference type="ARBA" id="ARBA00022982"/>
    </source>
</evidence>
<keyword evidence="3" id="KW-0813">Transport</keyword>
<accession>B1KLC7</accession>
<evidence type="ECO:0000256" key="9">
    <source>
        <dbReference type="ARBA" id="ARBA00022989"/>
    </source>
</evidence>
<evidence type="ECO:0000256" key="4">
    <source>
        <dbReference type="ARBA" id="ARBA00022475"/>
    </source>
</evidence>
<comment type="subcellular location">
    <subcellularLocation>
        <location evidence="1">Cell membrane</location>
        <topology evidence="1">Multi-pass membrane protein</topology>
    </subcellularLocation>
</comment>
<dbReference type="GO" id="GO:0004035">
    <property type="term" value="F:alkaline phosphatase activity"/>
    <property type="evidence" value="ECO:0007669"/>
    <property type="project" value="UniProtKB-EC"/>
</dbReference>
<keyword evidence="13" id="KW-0378">Hydrolase</keyword>
<dbReference type="GO" id="GO:0046872">
    <property type="term" value="F:metal ion binding"/>
    <property type="evidence" value="ECO:0007669"/>
    <property type="project" value="UniProtKB-KW"/>
</dbReference>
<dbReference type="GO" id="GO:0019646">
    <property type="term" value="P:aerobic electron transport chain"/>
    <property type="evidence" value="ECO:0007669"/>
    <property type="project" value="TreeGrafter"/>
</dbReference>
<feature type="transmembrane region" description="Helical" evidence="12">
    <location>
        <begin position="121"/>
        <end position="141"/>
    </location>
</feature>
<gene>
    <name evidence="13" type="ordered locus">Swoo_1566</name>
</gene>
<evidence type="ECO:0000313" key="14">
    <source>
        <dbReference type="Proteomes" id="UP000002168"/>
    </source>
</evidence>
<keyword evidence="9 12" id="KW-1133">Transmembrane helix</keyword>
<evidence type="ECO:0000256" key="12">
    <source>
        <dbReference type="SAM" id="Phobius"/>
    </source>
</evidence>
<sequence>MFDYEMLRLIWWALIGVLFIGFAVTDGFDMGVGALLPIIGKDDTERRIMINSIAPHWDGNQVWLITAGGALFAAWPMVYGVSFSGFYVAMMLVLFALFLRPVGFDYRSKIEDPRWRKSWDWALFVGGFVPPLIIGVAFGNLLQGVPFNFDEYLRATYHGGFFGLLNPFGLLAGIVCVSMFMMQGATWLQMKTEGELRVRAANASQILSIVLFICFAAAGVWLVNGIDGYVVTSTIDTYGISDPTLKTVAVEAGAWLTNYDKYPITMLFPILGLVMPILVLFSSRLNRSGFAFLFSSLAIAAVILTCGAAMFPFVMPSSLEPNVSLTMWDSTASEVSLTVMTWAAIIFVPIVLSYTVYTYLKMFGRLSRSFIDNNKTSLY</sequence>
<keyword evidence="7" id="KW-0479">Metal-binding</keyword>
<proteinExistence type="inferred from homology"/>
<reference evidence="13 14" key="1">
    <citation type="submission" date="2008-02" db="EMBL/GenBank/DDBJ databases">
        <title>Complete sequence of Shewanella woodyi ATCC 51908.</title>
        <authorList>
            <consortium name="US DOE Joint Genome Institute"/>
            <person name="Copeland A."/>
            <person name="Lucas S."/>
            <person name="Lapidus A."/>
            <person name="Glavina del Rio T."/>
            <person name="Dalin E."/>
            <person name="Tice H."/>
            <person name="Bruce D."/>
            <person name="Goodwin L."/>
            <person name="Pitluck S."/>
            <person name="Sims D."/>
            <person name="Brettin T."/>
            <person name="Detter J.C."/>
            <person name="Han C."/>
            <person name="Kuske C.R."/>
            <person name="Schmutz J."/>
            <person name="Larimer F."/>
            <person name="Land M."/>
            <person name="Hauser L."/>
            <person name="Kyrpides N."/>
            <person name="Lykidis A."/>
            <person name="Zhao J.-S."/>
            <person name="Richardson P."/>
        </authorList>
    </citation>
    <scope>NUCLEOTIDE SEQUENCE [LARGE SCALE GENOMIC DNA]</scope>
    <source>
        <strain evidence="14">ATCC 51908 / MS32</strain>
    </source>
</reference>
<dbReference type="Proteomes" id="UP000002168">
    <property type="component" value="Chromosome"/>
</dbReference>
<dbReference type="EC" id="3.1.3.1" evidence="13"/>
<dbReference type="RefSeq" id="WP_012324198.1">
    <property type="nucleotide sequence ID" value="NC_010506.1"/>
</dbReference>
<evidence type="ECO:0000256" key="1">
    <source>
        <dbReference type="ARBA" id="ARBA00004651"/>
    </source>
</evidence>
<dbReference type="EMBL" id="CP000961">
    <property type="protein sequence ID" value="ACA85852.1"/>
    <property type="molecule type" value="Genomic_DNA"/>
</dbReference>
<dbReference type="GO" id="GO:0005886">
    <property type="term" value="C:plasma membrane"/>
    <property type="evidence" value="ECO:0007669"/>
    <property type="project" value="UniProtKB-SubCell"/>
</dbReference>
<evidence type="ECO:0000256" key="10">
    <source>
        <dbReference type="ARBA" id="ARBA00023004"/>
    </source>
</evidence>
<keyword evidence="6 12" id="KW-0812">Transmembrane</keyword>
<dbReference type="HOGENOM" id="CLU_049294_0_0_6"/>